<dbReference type="Pfam" id="PF07973">
    <property type="entry name" value="tRNA_SAD"/>
    <property type="match status" value="1"/>
</dbReference>
<dbReference type="PANTHER" id="PTHR43462:SF1">
    <property type="entry name" value="ALANYL-TRNA EDITING PROTEIN AARSD1"/>
    <property type="match status" value="1"/>
</dbReference>
<evidence type="ECO:0000313" key="7">
    <source>
        <dbReference type="EMBL" id="KAF7726491.1"/>
    </source>
</evidence>
<sequence length="405" mass="45289">MSPKQVPVGDLACQRDTYLCELNTKCIACSEKPNKEGFYEVKLHDTILFPEGGGQPSDTGFIDNVEVYDVQRRQLEHVHFTKEPVQVNKDVHVKLDWDRRWDHVQQHSGQHLLSAILEQEPFFFDTVSWYMGATKSYVELGTAKSKPPTADQLEAVERKANEQILAAVPVKLHVQTNDGRTVETLPEDYIGGVLRTIEIADLDKNPCCGTHVRHLGHLQCLKLLHTEKVRGGNTRLFFLVGQRVLQTAGELYSVARQLTSLLSGDTLVENVQRLQLQSREHFRQTKRLMAELAQYAAKDLLTGLSHRPYGLLYREDADLEYLNAVATALKDKLASDQVVVLAAGEKKSGGPILIAGGSDEMIQKTAKVIATVVDVKGGGKGRWQGKTKSWKGVENIEKELEKLFP</sequence>
<dbReference type="InterPro" id="IPR018163">
    <property type="entry name" value="Thr/Ala-tRNA-synth_IIc_edit"/>
</dbReference>
<dbReference type="GO" id="GO:0046872">
    <property type="term" value="F:metal ion binding"/>
    <property type="evidence" value="ECO:0007669"/>
    <property type="project" value="UniProtKB-KW"/>
</dbReference>
<dbReference type="PROSITE" id="PS50860">
    <property type="entry name" value="AA_TRNA_LIGASE_II_ALA"/>
    <property type="match status" value="1"/>
</dbReference>
<dbReference type="GO" id="GO:0003676">
    <property type="term" value="F:nucleic acid binding"/>
    <property type="evidence" value="ECO:0007669"/>
    <property type="project" value="InterPro"/>
</dbReference>
<dbReference type="InterPro" id="IPR051335">
    <property type="entry name" value="Alanyl-tRNA_Editing_Enzymes"/>
</dbReference>
<dbReference type="GO" id="GO:0002196">
    <property type="term" value="F:Ser-tRNA(Ala) deacylase activity"/>
    <property type="evidence" value="ECO:0007669"/>
    <property type="project" value="TreeGrafter"/>
</dbReference>
<dbReference type="GO" id="GO:0004813">
    <property type="term" value="F:alanine-tRNA ligase activity"/>
    <property type="evidence" value="ECO:0007669"/>
    <property type="project" value="InterPro"/>
</dbReference>
<evidence type="ECO:0000256" key="3">
    <source>
        <dbReference type="ARBA" id="ARBA00008429"/>
    </source>
</evidence>
<dbReference type="InterPro" id="IPR012947">
    <property type="entry name" value="tRNA_SAD"/>
</dbReference>
<protein>
    <recommendedName>
        <fullName evidence="6">Alanyl-transfer RNA synthetases family profile domain-containing protein</fullName>
    </recommendedName>
</protein>
<dbReference type="Gene3D" id="2.40.30.130">
    <property type="match status" value="1"/>
</dbReference>
<organism evidence="7 8">
    <name type="scientific">Apophysomyces ossiformis</name>
    <dbReference type="NCBI Taxonomy" id="679940"/>
    <lineage>
        <taxon>Eukaryota</taxon>
        <taxon>Fungi</taxon>
        <taxon>Fungi incertae sedis</taxon>
        <taxon>Mucoromycota</taxon>
        <taxon>Mucoromycotina</taxon>
        <taxon>Mucoromycetes</taxon>
        <taxon>Mucorales</taxon>
        <taxon>Mucorineae</taxon>
        <taxon>Mucoraceae</taxon>
        <taxon>Apophysomyces</taxon>
    </lineage>
</organism>
<dbReference type="GO" id="GO:0005737">
    <property type="term" value="C:cytoplasm"/>
    <property type="evidence" value="ECO:0007669"/>
    <property type="project" value="UniProtKB-SubCell"/>
</dbReference>
<name>A0A8H7BMJ1_9FUNG</name>
<dbReference type="SUPFAM" id="SSF50447">
    <property type="entry name" value="Translation proteins"/>
    <property type="match status" value="1"/>
</dbReference>
<evidence type="ECO:0000256" key="1">
    <source>
        <dbReference type="ARBA" id="ARBA00001947"/>
    </source>
</evidence>
<keyword evidence="4" id="KW-0479">Metal-binding</keyword>
<comment type="subcellular location">
    <subcellularLocation>
        <location evidence="2">Cytoplasm</location>
    </subcellularLocation>
</comment>
<dbReference type="SMART" id="SM00863">
    <property type="entry name" value="tRNA_SAD"/>
    <property type="match status" value="1"/>
</dbReference>
<dbReference type="OrthoDB" id="288942at2759"/>
<dbReference type="PANTHER" id="PTHR43462">
    <property type="entry name" value="ALANYL-TRNA EDITING PROTEIN"/>
    <property type="match status" value="1"/>
</dbReference>
<keyword evidence="8" id="KW-1185">Reference proteome</keyword>
<comment type="caution">
    <text evidence="7">The sequence shown here is derived from an EMBL/GenBank/DDBJ whole genome shotgun (WGS) entry which is preliminary data.</text>
</comment>
<dbReference type="AlphaFoldDB" id="A0A8H7BMJ1"/>
<evidence type="ECO:0000256" key="4">
    <source>
        <dbReference type="ARBA" id="ARBA00022723"/>
    </source>
</evidence>
<dbReference type="Proteomes" id="UP000605846">
    <property type="component" value="Unassembled WGS sequence"/>
</dbReference>
<dbReference type="GO" id="GO:0005524">
    <property type="term" value="F:ATP binding"/>
    <property type="evidence" value="ECO:0007669"/>
    <property type="project" value="InterPro"/>
</dbReference>
<comment type="cofactor">
    <cofactor evidence="1">
        <name>Zn(2+)</name>
        <dbReference type="ChEBI" id="CHEBI:29105"/>
    </cofactor>
</comment>
<dbReference type="InterPro" id="IPR009000">
    <property type="entry name" value="Transl_B-barrel_sf"/>
</dbReference>
<proteinExistence type="inferred from homology"/>
<evidence type="ECO:0000313" key="8">
    <source>
        <dbReference type="Proteomes" id="UP000605846"/>
    </source>
</evidence>
<dbReference type="SUPFAM" id="SSF55186">
    <property type="entry name" value="ThrRS/AlaRS common domain"/>
    <property type="match status" value="1"/>
</dbReference>
<keyword evidence="5" id="KW-0862">Zinc</keyword>
<evidence type="ECO:0000256" key="2">
    <source>
        <dbReference type="ARBA" id="ARBA00004496"/>
    </source>
</evidence>
<dbReference type="Gene3D" id="3.30.980.10">
    <property type="entry name" value="Threonyl-trna Synthetase, Chain A, domain 2"/>
    <property type="match status" value="1"/>
</dbReference>
<feature type="domain" description="Alanyl-transfer RNA synthetases family profile" evidence="6">
    <location>
        <begin position="41"/>
        <end position="250"/>
    </location>
</feature>
<accession>A0A8H7BMJ1</accession>
<dbReference type="EMBL" id="JABAYA010000078">
    <property type="protein sequence ID" value="KAF7726491.1"/>
    <property type="molecule type" value="Genomic_DNA"/>
</dbReference>
<comment type="similarity">
    <text evidence="3">Belongs to the class-II aminoacyl-tRNA synthetase family. Alax-L subfamily.</text>
</comment>
<dbReference type="InterPro" id="IPR018165">
    <property type="entry name" value="Ala-tRNA-synth_IIc_core"/>
</dbReference>
<evidence type="ECO:0000259" key="6">
    <source>
        <dbReference type="PROSITE" id="PS50860"/>
    </source>
</evidence>
<gene>
    <name evidence="7" type="ORF">EC973_008726</name>
</gene>
<dbReference type="GO" id="GO:0006419">
    <property type="term" value="P:alanyl-tRNA aminoacylation"/>
    <property type="evidence" value="ECO:0007669"/>
    <property type="project" value="InterPro"/>
</dbReference>
<evidence type="ECO:0000256" key="5">
    <source>
        <dbReference type="ARBA" id="ARBA00022833"/>
    </source>
</evidence>
<reference evidence="7" key="1">
    <citation type="submission" date="2020-01" db="EMBL/GenBank/DDBJ databases">
        <title>Genome Sequencing of Three Apophysomyces-Like Fungal Strains Confirms a Novel Fungal Genus in the Mucoromycota with divergent Burkholderia-like Endosymbiotic Bacteria.</title>
        <authorList>
            <person name="Stajich J.E."/>
            <person name="Macias A.M."/>
            <person name="Carter-House D."/>
            <person name="Lovett B."/>
            <person name="Kasson L.R."/>
            <person name="Berry K."/>
            <person name="Grigoriev I."/>
            <person name="Chang Y."/>
            <person name="Spatafora J."/>
            <person name="Kasson M.T."/>
        </authorList>
    </citation>
    <scope>NUCLEOTIDE SEQUENCE</scope>
    <source>
        <strain evidence="7">NRRL A-21654</strain>
    </source>
</reference>